<dbReference type="PRINTS" id="PR00080">
    <property type="entry name" value="SDRFAMILY"/>
</dbReference>
<dbReference type="Proteomes" id="UP001601992">
    <property type="component" value="Unassembled WGS sequence"/>
</dbReference>
<dbReference type="InterPro" id="IPR036291">
    <property type="entry name" value="NAD(P)-bd_dom_sf"/>
</dbReference>
<evidence type="ECO:0000256" key="1">
    <source>
        <dbReference type="ARBA" id="ARBA00006484"/>
    </source>
</evidence>
<dbReference type="GO" id="GO:0047936">
    <property type="term" value="F:glucose 1-dehydrogenase [NAD(P)+] activity"/>
    <property type="evidence" value="ECO:0007669"/>
    <property type="project" value="UniProtKB-EC"/>
</dbReference>
<dbReference type="Pfam" id="PF13561">
    <property type="entry name" value="adh_short_C2"/>
    <property type="match status" value="1"/>
</dbReference>
<dbReference type="PANTHER" id="PTHR24321">
    <property type="entry name" value="DEHYDROGENASES, SHORT CHAIN"/>
    <property type="match status" value="1"/>
</dbReference>
<dbReference type="RefSeq" id="WP_387403958.1">
    <property type="nucleotide sequence ID" value="NZ_JBIAQY010000004.1"/>
</dbReference>
<dbReference type="SUPFAM" id="SSF51735">
    <property type="entry name" value="NAD(P)-binding Rossmann-fold domains"/>
    <property type="match status" value="1"/>
</dbReference>
<dbReference type="NCBIfam" id="NF005559">
    <property type="entry name" value="PRK07231.1"/>
    <property type="match status" value="1"/>
</dbReference>
<name>A0ABW6S0T3_9NOCA</name>
<dbReference type="InterPro" id="IPR020904">
    <property type="entry name" value="Sc_DH/Rdtase_CS"/>
</dbReference>
<evidence type="ECO:0000256" key="2">
    <source>
        <dbReference type="ARBA" id="ARBA00023002"/>
    </source>
</evidence>
<comment type="caution">
    <text evidence="3">The sequence shown here is derived from an EMBL/GenBank/DDBJ whole genome shotgun (WGS) entry which is preliminary data.</text>
</comment>
<protein>
    <submittedName>
        <fullName evidence="3">Glucose 1-dehydrogenase</fullName>
        <ecNumber evidence="3">1.1.1.47</ecNumber>
    </submittedName>
</protein>
<evidence type="ECO:0000313" key="4">
    <source>
        <dbReference type="Proteomes" id="UP001601992"/>
    </source>
</evidence>
<evidence type="ECO:0000313" key="3">
    <source>
        <dbReference type="EMBL" id="MFF3569198.1"/>
    </source>
</evidence>
<dbReference type="Gene3D" id="3.40.50.720">
    <property type="entry name" value="NAD(P)-binding Rossmann-like Domain"/>
    <property type="match status" value="1"/>
</dbReference>
<dbReference type="PANTHER" id="PTHR24321:SF8">
    <property type="entry name" value="ESTRADIOL 17-BETA-DEHYDROGENASE 8-RELATED"/>
    <property type="match status" value="1"/>
</dbReference>
<keyword evidence="2 3" id="KW-0560">Oxidoreductase</keyword>
<dbReference type="InterPro" id="IPR002347">
    <property type="entry name" value="SDR_fam"/>
</dbReference>
<dbReference type="PROSITE" id="PS00061">
    <property type="entry name" value="ADH_SHORT"/>
    <property type="match status" value="1"/>
</dbReference>
<organism evidence="3 4">
    <name type="scientific">Nocardia jiangxiensis</name>
    <dbReference type="NCBI Taxonomy" id="282685"/>
    <lineage>
        <taxon>Bacteria</taxon>
        <taxon>Bacillati</taxon>
        <taxon>Actinomycetota</taxon>
        <taxon>Actinomycetes</taxon>
        <taxon>Mycobacteriales</taxon>
        <taxon>Nocardiaceae</taxon>
        <taxon>Nocardia</taxon>
    </lineage>
</organism>
<reference evidence="3 4" key="1">
    <citation type="submission" date="2024-10" db="EMBL/GenBank/DDBJ databases">
        <title>The Natural Products Discovery Center: Release of the First 8490 Sequenced Strains for Exploring Actinobacteria Biosynthetic Diversity.</title>
        <authorList>
            <person name="Kalkreuter E."/>
            <person name="Kautsar S.A."/>
            <person name="Yang D."/>
            <person name="Bader C.D."/>
            <person name="Teijaro C.N."/>
            <person name="Fluegel L."/>
            <person name="Davis C.M."/>
            <person name="Simpson J.R."/>
            <person name="Lauterbach L."/>
            <person name="Steele A.D."/>
            <person name="Gui C."/>
            <person name="Meng S."/>
            <person name="Li G."/>
            <person name="Viehrig K."/>
            <person name="Ye F."/>
            <person name="Su P."/>
            <person name="Kiefer A.F."/>
            <person name="Nichols A."/>
            <person name="Cepeda A.J."/>
            <person name="Yan W."/>
            <person name="Fan B."/>
            <person name="Jiang Y."/>
            <person name="Adhikari A."/>
            <person name="Zheng C.-J."/>
            <person name="Schuster L."/>
            <person name="Cowan T.M."/>
            <person name="Smanski M.J."/>
            <person name="Chevrette M.G."/>
            <person name="De Carvalho L.P.S."/>
            <person name="Shen B."/>
        </authorList>
    </citation>
    <scope>NUCLEOTIDE SEQUENCE [LARGE SCALE GENOMIC DNA]</scope>
    <source>
        <strain evidence="3 4">NPDC002593</strain>
    </source>
</reference>
<comment type="similarity">
    <text evidence="1">Belongs to the short-chain dehydrogenases/reductases (SDR) family.</text>
</comment>
<dbReference type="PRINTS" id="PR00081">
    <property type="entry name" value="GDHRDH"/>
</dbReference>
<gene>
    <name evidence="3" type="ORF">ACFYXQ_15610</name>
</gene>
<sequence length="248" mass="25624">MTGRLEDKVALITGGAMGMGAAHARAFVAEGARVIIADLADQQGAQLAESLGDAAYFVHLDVTDAAQWDAAISDSVEHFGKLNVLVNNAGIFTTGSLEEYTVQTWDKTIAVNLTSAFLGLKAAVGRLAAAAPASVVNISSTAGLQGYPGFHGYSASKWGLRGLTRSAALELAERGIRVNSVHPGGIATPLLEGTRDIDESDFQGSTLNRLARPEEVTGLLVYLASDESSFATGAEFVVDGGVTAGSVL</sequence>
<keyword evidence="4" id="KW-1185">Reference proteome</keyword>
<accession>A0ABW6S0T3</accession>
<dbReference type="EC" id="1.1.1.47" evidence="3"/>
<proteinExistence type="inferred from homology"/>
<dbReference type="EMBL" id="JBIAQY010000004">
    <property type="protein sequence ID" value="MFF3569198.1"/>
    <property type="molecule type" value="Genomic_DNA"/>
</dbReference>